<dbReference type="AlphaFoldDB" id="A0A133L1Y0"/>
<dbReference type="EMBL" id="LRPN01000014">
    <property type="protein sequence ID" value="KWZ85642.1"/>
    <property type="molecule type" value="Genomic_DNA"/>
</dbReference>
<comment type="caution">
    <text evidence="1">The sequence shown here is derived from an EMBL/GenBank/DDBJ whole genome shotgun (WGS) entry which is preliminary data.</text>
</comment>
<protein>
    <submittedName>
        <fullName evidence="1">Uncharacterized protein</fullName>
    </submittedName>
</protein>
<proteinExistence type="predicted"/>
<sequence>MGILASLVCPPLVLPKAKIRLRAKILLFFYHIGINYVFFVHSLSTNKKFTFWG</sequence>
<organism evidence="1 2">
    <name type="scientific">Heyndrickxia coagulans</name>
    <name type="common">Weizmannia coagulans</name>
    <dbReference type="NCBI Taxonomy" id="1398"/>
    <lineage>
        <taxon>Bacteria</taxon>
        <taxon>Bacillati</taxon>
        <taxon>Bacillota</taxon>
        <taxon>Bacilli</taxon>
        <taxon>Bacillales</taxon>
        <taxon>Bacillaceae</taxon>
        <taxon>Heyndrickxia</taxon>
    </lineage>
</organism>
<dbReference type="PATRIC" id="fig|1398.22.peg.359"/>
<reference evidence="2" key="1">
    <citation type="submission" date="2016-01" db="EMBL/GenBank/DDBJ databases">
        <authorList>
            <person name="Mitreva M."/>
            <person name="Pepin K.H."/>
            <person name="Mihindukulasuriya K.A."/>
            <person name="Fulton R."/>
            <person name="Fronick C."/>
            <person name="O'Laughlin M."/>
            <person name="Miner T."/>
            <person name="Herter B."/>
            <person name="Rosa B.A."/>
            <person name="Cordes M."/>
            <person name="Tomlinson C."/>
            <person name="Wollam A."/>
            <person name="Palsikar V.B."/>
            <person name="Mardis E.R."/>
            <person name="Wilson R.K."/>
        </authorList>
    </citation>
    <scope>NUCLEOTIDE SEQUENCE [LARGE SCALE GENOMIC DNA]</scope>
    <source>
        <strain evidence="2">GED7749B</strain>
    </source>
</reference>
<dbReference type="Proteomes" id="UP000070376">
    <property type="component" value="Unassembled WGS sequence"/>
</dbReference>
<gene>
    <name evidence="1" type="ORF">HMPREF3213_00365</name>
</gene>
<evidence type="ECO:0000313" key="2">
    <source>
        <dbReference type="Proteomes" id="UP000070376"/>
    </source>
</evidence>
<evidence type="ECO:0000313" key="1">
    <source>
        <dbReference type="EMBL" id="KWZ85642.1"/>
    </source>
</evidence>
<name>A0A133L1Y0_HEYCO</name>
<accession>A0A133L1Y0</accession>